<keyword evidence="3" id="KW-1185">Reference proteome</keyword>
<evidence type="ECO:0008006" key="4">
    <source>
        <dbReference type="Google" id="ProtNLM"/>
    </source>
</evidence>
<proteinExistence type="predicted"/>
<dbReference type="RefSeq" id="XP_008611440.1">
    <property type="nucleotide sequence ID" value="XM_008613218.1"/>
</dbReference>
<sequence>MAHVAACPNSLVNTNECVELRTALWSCCGLGGYHHIAPAALWLVFLSLTVCAQYEFNLFHDLDSTADELHDIQTQALGVVVARRKRVIFGKMYRDPRRLLMLGAMWSELFGFSYMPGQLIIYQLTQSDVSGLVSGPVQFGFFAVFSSLLYLLEGPLGARWLRKCHLICALTVVTVEKALLSLDMWLVAMLFGLLNMVHFGALLRYNYKCQPCLGVGLVPNNLRALSFATSCYTTLVLLMISMLQISRHHAVAGTSEWIVFFVATGLYPVFAVTVWRWNGRRAVLFQVPNLSLLDALQHEADRVRAIAAVTVTLETTDRDADTVRAILLALDGSLWRSEAVFAPVYACQAMWFLWYSNFDLSDRVSEAGAATYMPFGCWVRLSPARTSTGGAVSIRAAQCYCWPSERFHYFSSRARRFEPTLVEKATDLNHTVCMTTRIADDPAIRPCFEHAVTKLAELCKSHCRRNRLLASKVLQEMYQASVVLVSATTFLHMTTTLTITPTHAKAMSALRTLVRFANERDAIWTAHQFADTVTLRVLIDALVMHVDDADFVATLLTFLIDRLETLSSLGTTAPSAETYLDRAMVTTLLELFLDLTSGATQALIDDLLTTMQDVWDTRPSRPPRVLRQLSKTRVIPTAITRLSDSSHALLSLSQLKVIKDRQRARMDVWAAVNTVIAEGFSTQLPLAALAPPTQSIVASILVLVSTRSDLLSYMESRITTPEYWYLCDLVGKPRPRIAIESTRCAEGP</sequence>
<dbReference type="OMA" id="MWFLWYS"/>
<protein>
    <recommendedName>
        <fullName evidence="4">Transmembrane protein</fullName>
    </recommendedName>
</protein>
<keyword evidence="1" id="KW-0472">Membrane</keyword>
<keyword evidence="1" id="KW-0812">Transmembrane</keyword>
<gene>
    <name evidence="2" type="ORF">SDRG_07388</name>
</gene>
<dbReference type="AlphaFoldDB" id="T0QKB0"/>
<dbReference type="EMBL" id="JH767152">
    <property type="protein sequence ID" value="EQC35156.1"/>
    <property type="molecule type" value="Genomic_DNA"/>
</dbReference>
<organism evidence="2 3">
    <name type="scientific">Saprolegnia diclina (strain VS20)</name>
    <dbReference type="NCBI Taxonomy" id="1156394"/>
    <lineage>
        <taxon>Eukaryota</taxon>
        <taxon>Sar</taxon>
        <taxon>Stramenopiles</taxon>
        <taxon>Oomycota</taxon>
        <taxon>Saprolegniomycetes</taxon>
        <taxon>Saprolegniales</taxon>
        <taxon>Saprolegniaceae</taxon>
        <taxon>Saprolegnia</taxon>
    </lineage>
</organism>
<dbReference type="Proteomes" id="UP000030762">
    <property type="component" value="Unassembled WGS sequence"/>
</dbReference>
<evidence type="ECO:0000313" key="2">
    <source>
        <dbReference type="EMBL" id="EQC35156.1"/>
    </source>
</evidence>
<dbReference type="InParanoid" id="T0QKB0"/>
<feature type="transmembrane region" description="Helical" evidence="1">
    <location>
        <begin position="133"/>
        <end position="152"/>
    </location>
</feature>
<name>T0QKB0_SAPDV</name>
<keyword evidence="1" id="KW-1133">Transmembrane helix</keyword>
<feature type="transmembrane region" description="Helical" evidence="1">
    <location>
        <begin position="186"/>
        <end position="203"/>
    </location>
</feature>
<reference evidence="2 3" key="1">
    <citation type="submission" date="2012-04" db="EMBL/GenBank/DDBJ databases">
        <title>The Genome Sequence of Saprolegnia declina VS20.</title>
        <authorList>
            <consortium name="The Broad Institute Genome Sequencing Platform"/>
            <person name="Russ C."/>
            <person name="Nusbaum C."/>
            <person name="Tyler B."/>
            <person name="van West P."/>
            <person name="Dieguez-Uribeondo J."/>
            <person name="de Bruijn I."/>
            <person name="Tripathy S."/>
            <person name="Jiang R."/>
            <person name="Young S.K."/>
            <person name="Zeng Q."/>
            <person name="Gargeya S."/>
            <person name="Fitzgerald M."/>
            <person name="Haas B."/>
            <person name="Abouelleil A."/>
            <person name="Alvarado L."/>
            <person name="Arachchi H.M."/>
            <person name="Berlin A."/>
            <person name="Chapman S.B."/>
            <person name="Goldberg J."/>
            <person name="Griggs A."/>
            <person name="Gujja S."/>
            <person name="Hansen M."/>
            <person name="Howarth C."/>
            <person name="Imamovic A."/>
            <person name="Larimer J."/>
            <person name="McCowen C."/>
            <person name="Montmayeur A."/>
            <person name="Murphy C."/>
            <person name="Neiman D."/>
            <person name="Pearson M."/>
            <person name="Priest M."/>
            <person name="Roberts A."/>
            <person name="Saif S."/>
            <person name="Shea T."/>
            <person name="Sisk P."/>
            <person name="Sykes S."/>
            <person name="Wortman J."/>
            <person name="Nusbaum C."/>
            <person name="Birren B."/>
        </authorList>
    </citation>
    <scope>NUCLEOTIDE SEQUENCE [LARGE SCALE GENOMIC DNA]</scope>
    <source>
        <strain evidence="2 3">VS20</strain>
    </source>
</reference>
<dbReference type="VEuPathDB" id="FungiDB:SDRG_07388"/>
<feature type="transmembrane region" description="Helical" evidence="1">
    <location>
        <begin position="257"/>
        <end position="275"/>
    </location>
</feature>
<dbReference type="GeneID" id="19948115"/>
<dbReference type="OrthoDB" id="10348087at2759"/>
<evidence type="ECO:0000313" key="3">
    <source>
        <dbReference type="Proteomes" id="UP000030762"/>
    </source>
</evidence>
<feature type="transmembrane region" description="Helical" evidence="1">
    <location>
        <begin position="224"/>
        <end position="245"/>
    </location>
</feature>
<feature type="transmembrane region" description="Helical" evidence="1">
    <location>
        <begin position="99"/>
        <end position="121"/>
    </location>
</feature>
<evidence type="ECO:0000256" key="1">
    <source>
        <dbReference type="SAM" id="Phobius"/>
    </source>
</evidence>
<accession>T0QKB0</accession>